<evidence type="ECO:0000313" key="1">
    <source>
        <dbReference type="EMBL" id="KAJ7604482.1"/>
    </source>
</evidence>
<dbReference type="AlphaFoldDB" id="A0AAD7AZ37"/>
<dbReference type="Proteomes" id="UP001221142">
    <property type="component" value="Unassembled WGS sequence"/>
</dbReference>
<accession>A0AAD7AZ37</accession>
<gene>
    <name evidence="1" type="ORF">FB45DRAFT_1081126</name>
</gene>
<evidence type="ECO:0008006" key="3">
    <source>
        <dbReference type="Google" id="ProtNLM"/>
    </source>
</evidence>
<dbReference type="EMBL" id="JARKIF010000104">
    <property type="protein sequence ID" value="KAJ7604482.1"/>
    <property type="molecule type" value="Genomic_DNA"/>
</dbReference>
<sequence length="365" mass="40837">MPALCADVLLLISDQISPTDRASLRAACKAFDLIVSPSFFQSTPIILDLPPILDNPAHLDVESYSGWSQFGQHLVIRCLGGYEWENAFDGINTPLSQFLTSLKELHSIHWTIHEDDLEWTYPIIQGALLSFTKLRSLSLARHAKARYDPHAFTELWPVLSERGMHLTSLEVPTPDTALLDYLASYSTLESLTFSAAEDKRNVLADRFFADILPRHAGTLSSLICSAKLPIRQYRQIPAPNSNWALSARNAAAISSLTNLKTLEMTVPHRDPVNGVSLLMSTVTTHLPSLREFAALGSAYRYQRFSCVIVSDDPHRGKTFRHQRAVEAAMRNYASVNEGDPEVTRLVESHRARIAVRRKTSLTEMK</sequence>
<comment type="caution">
    <text evidence="1">The sequence shown here is derived from an EMBL/GenBank/DDBJ whole genome shotgun (WGS) entry which is preliminary data.</text>
</comment>
<keyword evidence="2" id="KW-1185">Reference proteome</keyword>
<protein>
    <recommendedName>
        <fullName evidence="3">F-box domain-containing protein</fullName>
    </recommendedName>
</protein>
<reference evidence="1" key="1">
    <citation type="submission" date="2023-03" db="EMBL/GenBank/DDBJ databases">
        <title>Massive genome expansion in bonnet fungi (Mycena s.s.) driven by repeated elements and novel gene families across ecological guilds.</title>
        <authorList>
            <consortium name="Lawrence Berkeley National Laboratory"/>
            <person name="Harder C.B."/>
            <person name="Miyauchi S."/>
            <person name="Viragh M."/>
            <person name="Kuo A."/>
            <person name="Thoen E."/>
            <person name="Andreopoulos B."/>
            <person name="Lu D."/>
            <person name="Skrede I."/>
            <person name="Drula E."/>
            <person name="Henrissat B."/>
            <person name="Morin E."/>
            <person name="Kohler A."/>
            <person name="Barry K."/>
            <person name="LaButti K."/>
            <person name="Morin E."/>
            <person name="Salamov A."/>
            <person name="Lipzen A."/>
            <person name="Mereny Z."/>
            <person name="Hegedus B."/>
            <person name="Baldrian P."/>
            <person name="Stursova M."/>
            <person name="Weitz H."/>
            <person name="Taylor A."/>
            <person name="Grigoriev I.V."/>
            <person name="Nagy L.G."/>
            <person name="Martin F."/>
            <person name="Kauserud H."/>
        </authorList>
    </citation>
    <scope>NUCLEOTIDE SEQUENCE</scope>
    <source>
        <strain evidence="1">9284</strain>
    </source>
</reference>
<organism evidence="1 2">
    <name type="scientific">Roridomyces roridus</name>
    <dbReference type="NCBI Taxonomy" id="1738132"/>
    <lineage>
        <taxon>Eukaryota</taxon>
        <taxon>Fungi</taxon>
        <taxon>Dikarya</taxon>
        <taxon>Basidiomycota</taxon>
        <taxon>Agaricomycotina</taxon>
        <taxon>Agaricomycetes</taxon>
        <taxon>Agaricomycetidae</taxon>
        <taxon>Agaricales</taxon>
        <taxon>Marasmiineae</taxon>
        <taxon>Mycenaceae</taxon>
        <taxon>Roridomyces</taxon>
    </lineage>
</organism>
<evidence type="ECO:0000313" key="2">
    <source>
        <dbReference type="Proteomes" id="UP001221142"/>
    </source>
</evidence>
<name>A0AAD7AZ37_9AGAR</name>
<proteinExistence type="predicted"/>